<dbReference type="EMBL" id="JALHLF010000043">
    <property type="protein sequence ID" value="MCJ2183370.1"/>
    <property type="molecule type" value="Genomic_DNA"/>
</dbReference>
<sequence length="51" mass="5411">MSTPSKAFARSGKSPRDIGIIILPGTPSEKGETGVLKQNNFANLAKLARLE</sequence>
<keyword evidence="2" id="KW-1185">Reference proteome</keyword>
<evidence type="ECO:0000313" key="1">
    <source>
        <dbReference type="EMBL" id="MCJ2183370.1"/>
    </source>
</evidence>
<gene>
    <name evidence="1" type="ORF">MTR62_11810</name>
</gene>
<name>A0ABT0BE81_9SPHN</name>
<protein>
    <submittedName>
        <fullName evidence="1">Uncharacterized protein</fullName>
    </submittedName>
</protein>
<dbReference type="RefSeq" id="WP_244021120.1">
    <property type="nucleotide sequence ID" value="NZ_JALHLF010000043.1"/>
</dbReference>
<organism evidence="1 2">
    <name type="scientific">Novosphingobium organovorum</name>
    <dbReference type="NCBI Taxonomy" id="2930092"/>
    <lineage>
        <taxon>Bacteria</taxon>
        <taxon>Pseudomonadati</taxon>
        <taxon>Pseudomonadota</taxon>
        <taxon>Alphaproteobacteria</taxon>
        <taxon>Sphingomonadales</taxon>
        <taxon>Sphingomonadaceae</taxon>
        <taxon>Novosphingobium</taxon>
    </lineage>
</organism>
<accession>A0ABT0BE81</accession>
<proteinExistence type="predicted"/>
<reference evidence="1" key="1">
    <citation type="submission" date="2022-03" db="EMBL/GenBank/DDBJ databases">
        <title>Identification of a novel bacterium isolated from mangrove sediments.</title>
        <authorList>
            <person name="Pan X."/>
        </authorList>
    </citation>
    <scope>NUCLEOTIDE SEQUENCE</scope>
    <source>
        <strain evidence="1">B1949</strain>
    </source>
</reference>
<dbReference type="Proteomes" id="UP001162881">
    <property type="component" value="Unassembled WGS sequence"/>
</dbReference>
<evidence type="ECO:0000313" key="2">
    <source>
        <dbReference type="Proteomes" id="UP001162881"/>
    </source>
</evidence>
<comment type="caution">
    <text evidence="1">The sequence shown here is derived from an EMBL/GenBank/DDBJ whole genome shotgun (WGS) entry which is preliminary data.</text>
</comment>